<keyword evidence="3" id="KW-0808">Transferase</keyword>
<proteinExistence type="predicted"/>
<name>A0A835C9R2_9POAL</name>
<keyword evidence="5" id="KW-0418">Kinase</keyword>
<dbReference type="EMBL" id="JACEFO010001681">
    <property type="protein sequence ID" value="KAF8721730.1"/>
    <property type="molecule type" value="Genomic_DNA"/>
</dbReference>
<evidence type="ECO:0000256" key="3">
    <source>
        <dbReference type="ARBA" id="ARBA00022679"/>
    </source>
</evidence>
<comment type="catalytic activity">
    <reaction evidence="7">
        <text>L-threonyl-[protein] + ATP = O-phospho-L-threonyl-[protein] + ADP + H(+)</text>
        <dbReference type="Rhea" id="RHEA:46608"/>
        <dbReference type="Rhea" id="RHEA-COMP:11060"/>
        <dbReference type="Rhea" id="RHEA-COMP:11605"/>
        <dbReference type="ChEBI" id="CHEBI:15378"/>
        <dbReference type="ChEBI" id="CHEBI:30013"/>
        <dbReference type="ChEBI" id="CHEBI:30616"/>
        <dbReference type="ChEBI" id="CHEBI:61977"/>
        <dbReference type="ChEBI" id="CHEBI:456216"/>
        <dbReference type="EC" id="2.7.11.1"/>
    </reaction>
</comment>
<dbReference type="OrthoDB" id="1913693at2759"/>
<evidence type="ECO:0000256" key="2">
    <source>
        <dbReference type="ARBA" id="ARBA00022527"/>
    </source>
</evidence>
<keyword evidence="10" id="KW-1185">Reference proteome</keyword>
<evidence type="ECO:0000256" key="7">
    <source>
        <dbReference type="ARBA" id="ARBA00047899"/>
    </source>
</evidence>
<dbReference type="GO" id="GO:0004674">
    <property type="term" value="F:protein serine/threonine kinase activity"/>
    <property type="evidence" value="ECO:0007669"/>
    <property type="project" value="UniProtKB-KW"/>
</dbReference>
<dbReference type="Gene3D" id="1.10.510.10">
    <property type="entry name" value="Transferase(Phosphotransferase) domain 1"/>
    <property type="match status" value="1"/>
</dbReference>
<gene>
    <name evidence="9" type="ORF">HU200_022906</name>
</gene>
<evidence type="ECO:0000256" key="1">
    <source>
        <dbReference type="ARBA" id="ARBA00012513"/>
    </source>
</evidence>
<evidence type="ECO:0000256" key="6">
    <source>
        <dbReference type="ARBA" id="ARBA00022840"/>
    </source>
</evidence>
<dbReference type="InterPro" id="IPR011009">
    <property type="entry name" value="Kinase-like_dom_sf"/>
</dbReference>
<dbReference type="Proteomes" id="UP000636709">
    <property type="component" value="Unassembled WGS sequence"/>
</dbReference>
<keyword evidence="4" id="KW-0547">Nucleotide-binding</keyword>
<dbReference type="PANTHER" id="PTHR48005">
    <property type="entry name" value="LEUCINE RICH REPEAT KINASE 2"/>
    <property type="match status" value="1"/>
</dbReference>
<keyword evidence="2" id="KW-0723">Serine/threonine-protein kinase</keyword>
<dbReference type="EC" id="2.7.11.1" evidence="1"/>
<evidence type="ECO:0000256" key="4">
    <source>
        <dbReference type="ARBA" id="ARBA00022741"/>
    </source>
</evidence>
<sequence>MAFTEKCDIYSFGVVAMGVVMGKHPGELLLPLFCRTEQHRKLIEIWDQRITAPTSDDEKDIIVLVLAAFACLQICPKARPTMQQVYQALTNRNRPTSILKHLHEVKL</sequence>
<evidence type="ECO:0000256" key="8">
    <source>
        <dbReference type="ARBA" id="ARBA00048679"/>
    </source>
</evidence>
<evidence type="ECO:0000313" key="9">
    <source>
        <dbReference type="EMBL" id="KAF8721730.1"/>
    </source>
</evidence>
<reference evidence="9" key="1">
    <citation type="submission" date="2020-07" db="EMBL/GenBank/DDBJ databases">
        <title>Genome sequence and genetic diversity analysis of an under-domesticated orphan crop, white fonio (Digitaria exilis).</title>
        <authorList>
            <person name="Bennetzen J.L."/>
            <person name="Chen S."/>
            <person name="Ma X."/>
            <person name="Wang X."/>
            <person name="Yssel A.E.J."/>
            <person name="Chaluvadi S.R."/>
            <person name="Johnson M."/>
            <person name="Gangashetty P."/>
            <person name="Hamidou F."/>
            <person name="Sanogo M.D."/>
            <person name="Zwaenepoel A."/>
            <person name="Wallace J."/>
            <person name="Van De Peer Y."/>
            <person name="Van Deynze A."/>
        </authorList>
    </citation>
    <scope>NUCLEOTIDE SEQUENCE</scope>
    <source>
        <tissue evidence="9">Leaves</tissue>
    </source>
</reference>
<accession>A0A835C9R2</accession>
<keyword evidence="6" id="KW-0067">ATP-binding</keyword>
<comment type="caution">
    <text evidence="9">The sequence shown here is derived from an EMBL/GenBank/DDBJ whole genome shotgun (WGS) entry which is preliminary data.</text>
</comment>
<evidence type="ECO:0000313" key="10">
    <source>
        <dbReference type="Proteomes" id="UP000636709"/>
    </source>
</evidence>
<evidence type="ECO:0000256" key="5">
    <source>
        <dbReference type="ARBA" id="ARBA00022777"/>
    </source>
</evidence>
<protein>
    <recommendedName>
        <fullName evidence="1">non-specific serine/threonine protein kinase</fullName>
        <ecNumber evidence="1">2.7.11.1</ecNumber>
    </recommendedName>
</protein>
<comment type="catalytic activity">
    <reaction evidence="8">
        <text>L-seryl-[protein] + ATP = O-phospho-L-seryl-[protein] + ADP + H(+)</text>
        <dbReference type="Rhea" id="RHEA:17989"/>
        <dbReference type="Rhea" id="RHEA-COMP:9863"/>
        <dbReference type="Rhea" id="RHEA-COMP:11604"/>
        <dbReference type="ChEBI" id="CHEBI:15378"/>
        <dbReference type="ChEBI" id="CHEBI:29999"/>
        <dbReference type="ChEBI" id="CHEBI:30616"/>
        <dbReference type="ChEBI" id="CHEBI:83421"/>
        <dbReference type="ChEBI" id="CHEBI:456216"/>
        <dbReference type="EC" id="2.7.11.1"/>
    </reaction>
</comment>
<dbReference type="GO" id="GO:0005524">
    <property type="term" value="F:ATP binding"/>
    <property type="evidence" value="ECO:0007669"/>
    <property type="project" value="UniProtKB-KW"/>
</dbReference>
<dbReference type="PANTHER" id="PTHR48005:SF16">
    <property type="entry name" value="MDIS1-INTERACTING RECEPTOR LIKE KINASE 2-LIKE ISOFORM X1"/>
    <property type="match status" value="1"/>
</dbReference>
<dbReference type="AlphaFoldDB" id="A0A835C9R2"/>
<organism evidence="9 10">
    <name type="scientific">Digitaria exilis</name>
    <dbReference type="NCBI Taxonomy" id="1010633"/>
    <lineage>
        <taxon>Eukaryota</taxon>
        <taxon>Viridiplantae</taxon>
        <taxon>Streptophyta</taxon>
        <taxon>Embryophyta</taxon>
        <taxon>Tracheophyta</taxon>
        <taxon>Spermatophyta</taxon>
        <taxon>Magnoliopsida</taxon>
        <taxon>Liliopsida</taxon>
        <taxon>Poales</taxon>
        <taxon>Poaceae</taxon>
        <taxon>PACMAD clade</taxon>
        <taxon>Panicoideae</taxon>
        <taxon>Panicodae</taxon>
        <taxon>Paniceae</taxon>
        <taxon>Anthephorinae</taxon>
        <taxon>Digitaria</taxon>
    </lineage>
</organism>
<dbReference type="SUPFAM" id="SSF56112">
    <property type="entry name" value="Protein kinase-like (PK-like)"/>
    <property type="match status" value="1"/>
</dbReference>
<dbReference type="InterPro" id="IPR051420">
    <property type="entry name" value="Ser_Thr_Kinases_DiverseReg"/>
</dbReference>